<comment type="similarity">
    <text evidence="1">Belongs to the ABC transporter superfamily. ABCB family. Multidrug resistance exporter (TC 3.A.1.201) subfamily.</text>
</comment>
<evidence type="ECO:0000256" key="10">
    <source>
        <dbReference type="SAM" id="MobiDB-lite"/>
    </source>
</evidence>
<dbReference type="InterPro" id="IPR003593">
    <property type="entry name" value="AAA+_ATPase"/>
</dbReference>
<keyword evidence="6" id="KW-0067">ATP-binding</keyword>
<dbReference type="SMART" id="SM00382">
    <property type="entry name" value="AAA"/>
    <property type="match status" value="2"/>
</dbReference>
<feature type="domain" description="ABC transporter" evidence="12">
    <location>
        <begin position="998"/>
        <end position="1244"/>
    </location>
</feature>
<dbReference type="OrthoDB" id="6500128at2759"/>
<dbReference type="SUPFAM" id="SSF90123">
    <property type="entry name" value="ABC transporter transmembrane region"/>
    <property type="match status" value="2"/>
</dbReference>
<feature type="transmembrane region" description="Helical" evidence="11">
    <location>
        <begin position="92"/>
        <end position="110"/>
    </location>
</feature>
<keyword evidence="4" id="KW-0677">Repeat</keyword>
<evidence type="ECO:0000313" key="14">
    <source>
        <dbReference type="EMBL" id="CAD6230065.1"/>
    </source>
</evidence>
<evidence type="ECO:0000256" key="4">
    <source>
        <dbReference type="ARBA" id="ARBA00022737"/>
    </source>
</evidence>
<dbReference type="Gene3D" id="1.20.1560.10">
    <property type="entry name" value="ABC transporter type 1, transmembrane domain"/>
    <property type="match status" value="1"/>
</dbReference>
<feature type="transmembrane region" description="Helical" evidence="11">
    <location>
        <begin position="166"/>
        <end position="186"/>
    </location>
</feature>
<feature type="domain" description="ABC transmembrane type-1" evidence="13">
    <location>
        <begin position="674"/>
        <end position="961"/>
    </location>
</feature>
<feature type="compositionally biased region" description="Low complexity" evidence="10">
    <location>
        <begin position="620"/>
        <end position="630"/>
    </location>
</feature>
<dbReference type="GO" id="GO:0016020">
    <property type="term" value="C:membrane"/>
    <property type="evidence" value="ECO:0007669"/>
    <property type="project" value="InterPro"/>
</dbReference>
<dbReference type="CDD" id="cd18577">
    <property type="entry name" value="ABC_6TM_Pgp_ABCB1_D1_like"/>
    <property type="match status" value="1"/>
</dbReference>
<keyword evidence="2" id="KW-0813">Transport</keyword>
<evidence type="ECO:0000256" key="5">
    <source>
        <dbReference type="ARBA" id="ARBA00022741"/>
    </source>
</evidence>
<dbReference type="GO" id="GO:0016887">
    <property type="term" value="F:ATP hydrolysis activity"/>
    <property type="evidence" value="ECO:0007669"/>
    <property type="project" value="InterPro"/>
</dbReference>
<comment type="caution">
    <text evidence="14">The sequence shown here is derived from an EMBL/GenBank/DDBJ whole genome shotgun (WGS) entry which is preliminary data.</text>
</comment>
<keyword evidence="5" id="KW-0547">Nucleotide-binding</keyword>
<feature type="transmembrane region" description="Helical" evidence="11">
    <location>
        <begin position="31"/>
        <end position="55"/>
    </location>
</feature>
<sequence>MSGPAPVGAGAGGERPMSIRGMFRFADRVDVLLMALGTLGAIGDGCSTNLLLIFASDVMNALGYGGAQASGGGGGAKSAQFMHEVEKSCLNFVYLAFVVLAVAFMEGYCWSRTSERQVLRIRYLYLQAILRQEAGFFDSQEATTSEIINSISKDASHIQEVLSEKVPLFLMHSTVFVSGLVFATYFCWRLALVSFPLVLLLIIPGLIYGKYLLYLSRQSRHEYAKANSLVEQALGSIKTVYSFTAEKRIIQRYTAILDKTIKLGIKQGIAKGLAVGFTGLSFAIWAFLAWYGGRLVMFHHVSGGRIYAAGISFVLGGLSLGMALPELKHFTEASVAATRILDRINRVPQINADDPKGLILDQIRGELEFESVCFVYPSRPNMPVLKNFNLQIPAGQTIALVGSSGSGKSTAIALVQRFYDASEGTVKIDGFDIKELQLKWIRSKMGLVSQDHALFGTSIKENILFGKPDATMDEVYAAAMTANAHNFIRGLPEEYETKIGERGALLSGGQKQRIAIARAIIKNPAVLLLDEATSALDSESEKLVQHALDQASMGRTTLVVAHKLSTVKNADQIAVVDGGTIAEIGTHDELISKGGPYSRLVKLQKMVSYIDQENEQFRASSVARTSTSRHSMSRASPMPLTPAILTENNSDVPPPAPSFSRLLAMNAPEWKQAVVGSLSALVYGSLQPIYAITIGGMIAAFFVHDQNEMNAIIRRYALIFCSLSLVSIVVNLLQHYNFAYMGEHLVRRIRVQVLEKILTFEAAWFDEETNSSGALCSRLSNEASLVKTLVADRISLLLQTASGIIIAVTMGLMVAWKLSLVMIAVQPSTMICYYAKKMVLSNVSRDLAKAQHQSTQIAIEAVYNHRMVTSFGCSSKVLQLFEHAQEEPLKKARKKSWVAGITTGLSPCLSFLSWALDFWYGGKLAQSGEISAGDVFKTFFVLVSTGKLIADAGSMTSDLAKGANAVASVFEVLDRKSISPKNSQVEKEDQKKKIEGRIEFKKVDFAYPTRPECLILQDFSLDVKAGTSVGLVGRSGCGKSTIIGLIQRFYDVDRGSVRIDGMDVREMNILWFRGFTALVSQEPAMFSGSVRDNIAFGKPEADEDEIVEAAKAANAHEFISMDTILIAESMFSGSCWWSFVKADGIQLSGGQKQRIAIARAIIRNPEILLLDEATSALDAQSEQVVQEALDRIMSGRTTIVVAHRLNTIKNVDSIAFLGEGKVVERGSYPQLMNKKGAFYNLATLQK</sequence>
<evidence type="ECO:0000259" key="13">
    <source>
        <dbReference type="PROSITE" id="PS50929"/>
    </source>
</evidence>
<accession>A0A811NUM5</accession>
<dbReference type="SUPFAM" id="SSF52540">
    <property type="entry name" value="P-loop containing nucleoside triphosphate hydrolases"/>
    <property type="match status" value="2"/>
</dbReference>
<dbReference type="PANTHER" id="PTHR45136">
    <property type="entry name" value="ABC TRANSPORTER DOMAIN-CONTAINING PROTEIN"/>
    <property type="match status" value="1"/>
</dbReference>
<evidence type="ECO:0008006" key="16">
    <source>
        <dbReference type="Google" id="ProtNLM"/>
    </source>
</evidence>
<dbReference type="Gene3D" id="3.40.50.300">
    <property type="entry name" value="P-loop containing nucleotide triphosphate hydrolases"/>
    <property type="match status" value="2"/>
</dbReference>
<evidence type="ECO:0000256" key="7">
    <source>
        <dbReference type="ARBA" id="ARBA00022989"/>
    </source>
</evidence>
<keyword evidence="15" id="KW-1185">Reference proteome</keyword>
<dbReference type="AlphaFoldDB" id="A0A811NUM5"/>
<feature type="domain" description="ABC transmembrane type-1" evidence="13">
    <location>
        <begin position="35"/>
        <end position="332"/>
    </location>
</feature>
<dbReference type="GO" id="GO:0140359">
    <property type="term" value="F:ABC-type transporter activity"/>
    <property type="evidence" value="ECO:0007669"/>
    <property type="project" value="InterPro"/>
</dbReference>
<dbReference type="InterPro" id="IPR011527">
    <property type="entry name" value="ABC1_TM_dom"/>
</dbReference>
<organism evidence="14 15">
    <name type="scientific">Miscanthus lutarioriparius</name>
    <dbReference type="NCBI Taxonomy" id="422564"/>
    <lineage>
        <taxon>Eukaryota</taxon>
        <taxon>Viridiplantae</taxon>
        <taxon>Streptophyta</taxon>
        <taxon>Embryophyta</taxon>
        <taxon>Tracheophyta</taxon>
        <taxon>Spermatophyta</taxon>
        <taxon>Magnoliopsida</taxon>
        <taxon>Liliopsida</taxon>
        <taxon>Poales</taxon>
        <taxon>Poaceae</taxon>
        <taxon>PACMAD clade</taxon>
        <taxon>Panicoideae</taxon>
        <taxon>Andropogonodae</taxon>
        <taxon>Andropogoneae</taxon>
        <taxon>Saccharinae</taxon>
        <taxon>Miscanthus</taxon>
    </lineage>
</organism>
<dbReference type="PROSITE" id="PS50893">
    <property type="entry name" value="ABC_TRANSPORTER_2"/>
    <property type="match status" value="2"/>
</dbReference>
<dbReference type="InterPro" id="IPR036640">
    <property type="entry name" value="ABC1_TM_sf"/>
</dbReference>
<evidence type="ECO:0000256" key="11">
    <source>
        <dbReference type="SAM" id="Phobius"/>
    </source>
</evidence>
<protein>
    <recommendedName>
        <fullName evidence="16">ABC transporter B family member 8</fullName>
    </recommendedName>
</protein>
<feature type="transmembrane region" description="Helical" evidence="11">
    <location>
        <begin position="680"/>
        <end position="703"/>
    </location>
</feature>
<dbReference type="FunFam" id="3.40.50.300:FF:000205">
    <property type="entry name" value="ABC transporter B family member 4"/>
    <property type="match status" value="1"/>
</dbReference>
<dbReference type="GO" id="GO:0005524">
    <property type="term" value="F:ATP binding"/>
    <property type="evidence" value="ECO:0007669"/>
    <property type="project" value="UniProtKB-KW"/>
</dbReference>
<dbReference type="Pfam" id="PF00664">
    <property type="entry name" value="ABC_membrane"/>
    <property type="match status" value="2"/>
</dbReference>
<feature type="region of interest" description="Disordered" evidence="10">
    <location>
        <begin position="620"/>
        <end position="639"/>
    </location>
</feature>
<dbReference type="InterPro" id="IPR017871">
    <property type="entry name" value="ABC_transporter-like_CS"/>
</dbReference>
<reference evidence="14" key="1">
    <citation type="submission" date="2020-10" db="EMBL/GenBank/DDBJ databases">
        <authorList>
            <person name="Han B."/>
            <person name="Lu T."/>
            <person name="Zhao Q."/>
            <person name="Huang X."/>
            <person name="Zhao Y."/>
        </authorList>
    </citation>
    <scope>NUCLEOTIDE SEQUENCE</scope>
</reference>
<dbReference type="CDD" id="cd03249">
    <property type="entry name" value="ABC_MTABC3_MDL1_MDL2"/>
    <property type="match status" value="1"/>
</dbReference>
<dbReference type="Proteomes" id="UP000604825">
    <property type="component" value="Unassembled WGS sequence"/>
</dbReference>
<dbReference type="PROSITE" id="PS50929">
    <property type="entry name" value="ABC_TM1F"/>
    <property type="match status" value="2"/>
</dbReference>
<dbReference type="PANTHER" id="PTHR45136:SF2">
    <property type="entry name" value="ABC TRANSPORTER DOMAIN-CONTAINING PROTEIN"/>
    <property type="match status" value="1"/>
</dbReference>
<dbReference type="FunFam" id="3.40.50.300:FF:001234">
    <property type="entry name" value="ABC multidrug transporter SitT"/>
    <property type="match status" value="1"/>
</dbReference>
<keyword evidence="3 11" id="KW-0812">Transmembrane</keyword>
<keyword evidence="8 11" id="KW-0472">Membrane</keyword>
<evidence type="ECO:0000256" key="6">
    <source>
        <dbReference type="ARBA" id="ARBA00022840"/>
    </source>
</evidence>
<proteinExistence type="inferred from homology"/>
<dbReference type="InterPro" id="IPR003439">
    <property type="entry name" value="ABC_transporter-like_ATP-bd"/>
</dbReference>
<feature type="transmembrane region" description="Helical" evidence="11">
    <location>
        <begin position="715"/>
        <end position="733"/>
    </location>
</feature>
<name>A0A811NUM5_9POAL</name>
<feature type="transmembrane region" description="Helical" evidence="11">
    <location>
        <begin position="192"/>
        <end position="213"/>
    </location>
</feature>
<dbReference type="CDD" id="cd18578">
    <property type="entry name" value="ABC_6TM_Pgp_ABCB1_D2_like"/>
    <property type="match status" value="1"/>
</dbReference>
<feature type="domain" description="ABC transporter" evidence="12">
    <location>
        <begin position="367"/>
        <end position="603"/>
    </location>
</feature>
<dbReference type="EMBL" id="CAJGYO010000005">
    <property type="protein sequence ID" value="CAD6230065.1"/>
    <property type="molecule type" value="Genomic_DNA"/>
</dbReference>
<evidence type="ECO:0000256" key="9">
    <source>
        <dbReference type="ARBA" id="ARBA00023180"/>
    </source>
</evidence>
<feature type="transmembrane region" description="Helical" evidence="11">
    <location>
        <begin position="272"/>
        <end position="292"/>
    </location>
</feature>
<feature type="transmembrane region" description="Helical" evidence="11">
    <location>
        <begin position="304"/>
        <end position="324"/>
    </location>
</feature>
<gene>
    <name evidence="14" type="ORF">NCGR_LOCUS20464</name>
</gene>
<dbReference type="PROSITE" id="PS00211">
    <property type="entry name" value="ABC_TRANSPORTER_1"/>
    <property type="match status" value="2"/>
</dbReference>
<dbReference type="Pfam" id="PF00005">
    <property type="entry name" value="ABC_tran"/>
    <property type="match status" value="2"/>
</dbReference>
<evidence type="ECO:0000256" key="8">
    <source>
        <dbReference type="ARBA" id="ARBA00023136"/>
    </source>
</evidence>
<dbReference type="InterPro" id="IPR027417">
    <property type="entry name" value="P-loop_NTPase"/>
</dbReference>
<keyword evidence="9" id="KW-0325">Glycoprotein</keyword>
<feature type="transmembrane region" description="Helical" evidence="11">
    <location>
        <begin position="794"/>
        <end position="812"/>
    </location>
</feature>
<evidence type="ECO:0000256" key="3">
    <source>
        <dbReference type="ARBA" id="ARBA00022692"/>
    </source>
</evidence>
<evidence type="ECO:0000313" key="15">
    <source>
        <dbReference type="Proteomes" id="UP000604825"/>
    </source>
</evidence>
<evidence type="ECO:0000256" key="2">
    <source>
        <dbReference type="ARBA" id="ARBA00022448"/>
    </source>
</evidence>
<keyword evidence="7 11" id="KW-1133">Transmembrane helix</keyword>
<evidence type="ECO:0000256" key="1">
    <source>
        <dbReference type="ARBA" id="ARBA00007577"/>
    </source>
</evidence>
<evidence type="ECO:0000259" key="12">
    <source>
        <dbReference type="PROSITE" id="PS50893"/>
    </source>
</evidence>